<dbReference type="InterPro" id="IPR050266">
    <property type="entry name" value="AB_hydrolase_sf"/>
</dbReference>
<evidence type="ECO:0000313" key="3">
    <source>
        <dbReference type="Proteomes" id="UP000197153"/>
    </source>
</evidence>
<protein>
    <submittedName>
        <fullName evidence="2">Alpha/beta hydrolase</fullName>
    </submittedName>
</protein>
<sequence>MNGPVSRFYFSDRLRLHYVEWGREDKPTLLLVHGGRDHCRSWDWVAQELARDFHILAPDLRGHGDSTWSQGGAYTLAEVVADLVQLLRQRAGRKVVVMGHSYGGAAALFLASLYPELVERLAVVEGTWPWQELRTQKPLADRFRDWVDKVHELSARGPRKYQTLEEAVARMQAENSFLSTDQAHHLTVHGLHQNEDGTYSWKFDNYIRTAYPFRISLDELRDLWSAVTCPTLLINGGKSWVEDPVANGAAALFPQGRTAMIADAGHWPHHDRLDEFMAITRPFLAG</sequence>
<feature type="domain" description="AB hydrolase-1" evidence="1">
    <location>
        <begin position="27"/>
        <end position="272"/>
    </location>
</feature>
<dbReference type="Proteomes" id="UP000197153">
    <property type="component" value="Chromosome 3"/>
</dbReference>
<gene>
    <name evidence="2" type="ORF">Y958_25825</name>
</gene>
<dbReference type="Pfam" id="PF00561">
    <property type="entry name" value="Abhydrolase_1"/>
    <property type="match status" value="1"/>
</dbReference>
<dbReference type="PRINTS" id="PR00412">
    <property type="entry name" value="EPOXHYDRLASE"/>
</dbReference>
<proteinExistence type="predicted"/>
<reference evidence="2 3" key="1">
    <citation type="submission" date="2017-06" db="EMBL/GenBank/DDBJ databases">
        <title>Complete genome sequence of Nitrospirillum amazonense strain CBAmC, an endophytic nitrogen-fixing and plant growth-promoting bacterium, isolated from sugarcane.</title>
        <authorList>
            <person name="Schwab S."/>
            <person name="dos Santos Teixeira K.R."/>
            <person name="Simoes Araujo J.L."/>
            <person name="Soares Vidal M."/>
            <person name="Borges de Freitas H.R."/>
            <person name="Rivello Crivelaro A.L."/>
            <person name="Bueno de Camargo Nunes A."/>
            <person name="dos Santos C.M."/>
            <person name="Palmeira da Silva Rosa D."/>
            <person name="da Silva Padilha D."/>
            <person name="da Silva E."/>
            <person name="Araujo Terra L."/>
            <person name="Soares Mendes V."/>
            <person name="Farinelli L."/>
            <person name="Magalhaes Cruz L."/>
            <person name="Baldani J.I."/>
        </authorList>
    </citation>
    <scope>NUCLEOTIDE SEQUENCE [LARGE SCALE GENOMIC DNA]</scope>
    <source>
        <strain evidence="2 3">CBAmC</strain>
    </source>
</reference>
<dbReference type="AlphaFoldDB" id="A0A248K0I6"/>
<dbReference type="SUPFAM" id="SSF53474">
    <property type="entry name" value="alpha/beta-Hydrolases"/>
    <property type="match status" value="1"/>
</dbReference>
<organism evidence="2 3">
    <name type="scientific">Nitrospirillum viridazoti CBAmc</name>
    <dbReference type="NCBI Taxonomy" id="1441467"/>
    <lineage>
        <taxon>Bacteria</taxon>
        <taxon>Pseudomonadati</taxon>
        <taxon>Pseudomonadota</taxon>
        <taxon>Alphaproteobacteria</taxon>
        <taxon>Rhodospirillales</taxon>
        <taxon>Azospirillaceae</taxon>
        <taxon>Nitrospirillum</taxon>
        <taxon>Nitrospirillum viridazoti</taxon>
    </lineage>
</organism>
<keyword evidence="2" id="KW-0378">Hydrolase</keyword>
<name>A0A248K0I6_9PROT</name>
<dbReference type="InterPro" id="IPR029058">
    <property type="entry name" value="AB_hydrolase_fold"/>
</dbReference>
<keyword evidence="3" id="KW-1185">Reference proteome</keyword>
<dbReference type="PANTHER" id="PTHR43798">
    <property type="entry name" value="MONOACYLGLYCEROL LIPASE"/>
    <property type="match status" value="1"/>
</dbReference>
<dbReference type="GO" id="GO:0016787">
    <property type="term" value="F:hydrolase activity"/>
    <property type="evidence" value="ECO:0007669"/>
    <property type="project" value="UniProtKB-KW"/>
</dbReference>
<dbReference type="EMBL" id="CP022112">
    <property type="protein sequence ID" value="ASG24320.1"/>
    <property type="molecule type" value="Genomic_DNA"/>
</dbReference>
<dbReference type="Gene3D" id="3.40.50.1820">
    <property type="entry name" value="alpha/beta hydrolase"/>
    <property type="match status" value="1"/>
</dbReference>
<accession>A0A248K0I6</accession>
<dbReference type="GO" id="GO:0016020">
    <property type="term" value="C:membrane"/>
    <property type="evidence" value="ECO:0007669"/>
    <property type="project" value="TreeGrafter"/>
</dbReference>
<dbReference type="PANTHER" id="PTHR43798:SF33">
    <property type="entry name" value="HYDROLASE, PUTATIVE (AFU_ORTHOLOGUE AFUA_2G14860)-RELATED"/>
    <property type="match status" value="1"/>
</dbReference>
<dbReference type="InterPro" id="IPR000639">
    <property type="entry name" value="Epox_hydrolase-like"/>
</dbReference>
<dbReference type="InterPro" id="IPR000073">
    <property type="entry name" value="AB_hydrolase_1"/>
</dbReference>
<evidence type="ECO:0000313" key="2">
    <source>
        <dbReference type="EMBL" id="ASG24320.1"/>
    </source>
</evidence>
<dbReference type="PRINTS" id="PR00111">
    <property type="entry name" value="ABHYDROLASE"/>
</dbReference>
<dbReference type="RefSeq" id="WP_088874752.1">
    <property type="nucleotide sequence ID" value="NZ_CP022112.1"/>
</dbReference>
<evidence type="ECO:0000259" key="1">
    <source>
        <dbReference type="Pfam" id="PF00561"/>
    </source>
</evidence>
<dbReference type="KEGG" id="nao:Y958_25825"/>